<keyword evidence="2" id="KW-1185">Reference proteome</keyword>
<feature type="non-terminal residue" evidence="1">
    <location>
        <position position="308"/>
    </location>
</feature>
<protein>
    <submittedName>
        <fullName evidence="1">Uncharacterized protein</fullName>
    </submittedName>
</protein>
<evidence type="ECO:0000313" key="2">
    <source>
        <dbReference type="Proteomes" id="UP000054359"/>
    </source>
</evidence>
<dbReference type="Proteomes" id="UP000054359">
    <property type="component" value="Unassembled WGS sequence"/>
</dbReference>
<evidence type="ECO:0000313" key="1">
    <source>
        <dbReference type="EMBL" id="KFM68787.1"/>
    </source>
</evidence>
<dbReference type="OrthoDB" id="2190767at2759"/>
<name>A0A087TUJ8_STEMI</name>
<accession>A0A087TUJ8</accession>
<reference evidence="1 2" key="1">
    <citation type="submission" date="2013-11" db="EMBL/GenBank/DDBJ databases">
        <title>Genome sequencing of Stegodyphus mimosarum.</title>
        <authorList>
            <person name="Bechsgaard J."/>
        </authorList>
    </citation>
    <scope>NUCLEOTIDE SEQUENCE [LARGE SCALE GENOMIC DNA]</scope>
</reference>
<gene>
    <name evidence="1" type="ORF">X975_05727</name>
</gene>
<dbReference type="AlphaFoldDB" id="A0A087TUJ8"/>
<dbReference type="EMBL" id="KK116803">
    <property type="protein sequence ID" value="KFM68787.1"/>
    <property type="molecule type" value="Genomic_DNA"/>
</dbReference>
<organism evidence="1 2">
    <name type="scientific">Stegodyphus mimosarum</name>
    <name type="common">African social velvet spider</name>
    <dbReference type="NCBI Taxonomy" id="407821"/>
    <lineage>
        <taxon>Eukaryota</taxon>
        <taxon>Metazoa</taxon>
        <taxon>Ecdysozoa</taxon>
        <taxon>Arthropoda</taxon>
        <taxon>Chelicerata</taxon>
        <taxon>Arachnida</taxon>
        <taxon>Araneae</taxon>
        <taxon>Araneomorphae</taxon>
        <taxon>Entelegynae</taxon>
        <taxon>Eresoidea</taxon>
        <taxon>Eresidae</taxon>
        <taxon>Stegodyphus</taxon>
    </lineage>
</organism>
<sequence>MEEPAEVDDGYDFDGDPPAQEEFTAEELELQPVKYECVKAFSFNISLPSYLRSGSSCRCPIAVAMFGYMTEIDKVEILMSQDIEAEVSHGAGADVLKYVRTQGQCTSRTAYRVSPHLFDAACGFNRTGCHLLMEDVFVTIWTGHFQTGDPIVWLPRFPDLFPLYLFFWGAMKGPLYDTLVYSEMDVVAWTSVAAAVIHAMPVNMSLEDITKLKKKRGGLRNSITRILEKIELELVKSSVNVNLIEEDLELLNDKFESLKMTDSEIESVLKPEELDEEIQTTENYRERIRLWKFRAKKTDSVFKPKLYC</sequence>
<proteinExistence type="predicted"/>